<protein>
    <submittedName>
        <fullName evidence="2">Uncharacterized protein</fullName>
    </submittedName>
</protein>
<organism evidence="2 3">
    <name type="scientific">Nephila pilipes</name>
    <name type="common">Giant wood spider</name>
    <name type="synonym">Nephila maculata</name>
    <dbReference type="NCBI Taxonomy" id="299642"/>
    <lineage>
        <taxon>Eukaryota</taxon>
        <taxon>Metazoa</taxon>
        <taxon>Ecdysozoa</taxon>
        <taxon>Arthropoda</taxon>
        <taxon>Chelicerata</taxon>
        <taxon>Arachnida</taxon>
        <taxon>Araneae</taxon>
        <taxon>Araneomorphae</taxon>
        <taxon>Entelegynae</taxon>
        <taxon>Araneoidea</taxon>
        <taxon>Nephilidae</taxon>
        <taxon>Nephila</taxon>
    </lineage>
</organism>
<dbReference type="EMBL" id="BMAW01123864">
    <property type="protein sequence ID" value="GFU05247.1"/>
    <property type="molecule type" value="Genomic_DNA"/>
</dbReference>
<evidence type="ECO:0000313" key="3">
    <source>
        <dbReference type="Proteomes" id="UP000887013"/>
    </source>
</evidence>
<accession>A0A8X6UFK2</accession>
<comment type="caution">
    <text evidence="2">The sequence shown here is derived from an EMBL/GenBank/DDBJ whole genome shotgun (WGS) entry which is preliminary data.</text>
</comment>
<evidence type="ECO:0000256" key="1">
    <source>
        <dbReference type="SAM" id="MobiDB-lite"/>
    </source>
</evidence>
<name>A0A8X6UFK2_NEPPI</name>
<keyword evidence="3" id="KW-1185">Reference proteome</keyword>
<reference evidence="2" key="1">
    <citation type="submission" date="2020-08" db="EMBL/GenBank/DDBJ databases">
        <title>Multicomponent nature underlies the extraordinary mechanical properties of spider dragline silk.</title>
        <authorList>
            <person name="Kono N."/>
            <person name="Nakamura H."/>
            <person name="Mori M."/>
            <person name="Yoshida Y."/>
            <person name="Ohtoshi R."/>
            <person name="Malay A.D."/>
            <person name="Moran D.A.P."/>
            <person name="Tomita M."/>
            <person name="Numata K."/>
            <person name="Arakawa K."/>
        </authorList>
    </citation>
    <scope>NUCLEOTIDE SEQUENCE</scope>
</reference>
<gene>
    <name evidence="2" type="ORF">NPIL_461561</name>
</gene>
<feature type="compositionally biased region" description="Polar residues" evidence="1">
    <location>
        <begin position="42"/>
        <end position="51"/>
    </location>
</feature>
<dbReference type="Proteomes" id="UP000887013">
    <property type="component" value="Unassembled WGS sequence"/>
</dbReference>
<proteinExistence type="predicted"/>
<sequence>MASMDFEDYPFHENFKDFEKYWKTERERKKNLNIKQERQSHRSQNSVTSISDALPAKYLKEKCAVSSLNSSSTVKHPKPKKND</sequence>
<dbReference type="AlphaFoldDB" id="A0A8X6UFK2"/>
<evidence type="ECO:0000313" key="2">
    <source>
        <dbReference type="EMBL" id="GFU05247.1"/>
    </source>
</evidence>
<feature type="region of interest" description="Disordered" evidence="1">
    <location>
        <begin position="32"/>
        <end position="51"/>
    </location>
</feature>